<dbReference type="Proteomes" id="UP001150217">
    <property type="component" value="Unassembled WGS sequence"/>
</dbReference>
<dbReference type="EMBL" id="JANVFT010000044">
    <property type="protein sequence ID" value="KAJ4489224.1"/>
    <property type="molecule type" value="Genomic_DNA"/>
</dbReference>
<comment type="caution">
    <text evidence="1">The sequence shown here is derived from an EMBL/GenBank/DDBJ whole genome shotgun (WGS) entry which is preliminary data.</text>
</comment>
<organism evidence="1 2">
    <name type="scientific">Lentinula lateritia</name>
    <dbReference type="NCBI Taxonomy" id="40482"/>
    <lineage>
        <taxon>Eukaryota</taxon>
        <taxon>Fungi</taxon>
        <taxon>Dikarya</taxon>
        <taxon>Basidiomycota</taxon>
        <taxon>Agaricomycotina</taxon>
        <taxon>Agaricomycetes</taxon>
        <taxon>Agaricomycetidae</taxon>
        <taxon>Agaricales</taxon>
        <taxon>Marasmiineae</taxon>
        <taxon>Omphalotaceae</taxon>
        <taxon>Lentinula</taxon>
    </lineage>
</organism>
<evidence type="ECO:0000313" key="1">
    <source>
        <dbReference type="EMBL" id="KAJ4489224.1"/>
    </source>
</evidence>
<accession>A0ABQ8VDM2</accession>
<name>A0ABQ8VDM2_9AGAR</name>
<evidence type="ECO:0000313" key="2">
    <source>
        <dbReference type="Proteomes" id="UP001150217"/>
    </source>
</evidence>
<keyword evidence="2" id="KW-1185">Reference proteome</keyword>
<sequence length="153" mass="17283">MCFPLNNVVPMNFPLANTIALVAAYSGSVEGLRATLDSLATTDKPNSHRFMLVMADGMVKGAGNDMTTPDIYLTMFDEPDNDFRVQGLQFEHDMASDGNEEEIMGLCGELDEIYEQHTFCVLKPFIKLSFPYTFRVLLSQHRRWINSTIHNRA</sequence>
<gene>
    <name evidence="1" type="ORF">C8R41DRAFT_920654</name>
</gene>
<proteinExistence type="predicted"/>
<protein>
    <submittedName>
        <fullName evidence="1">Chitin synthase-domain-containing protein</fullName>
    </submittedName>
</protein>
<reference evidence="1" key="1">
    <citation type="submission" date="2022-08" db="EMBL/GenBank/DDBJ databases">
        <title>A Global Phylogenomic Analysis of the Shiitake Genus Lentinula.</title>
        <authorList>
            <consortium name="DOE Joint Genome Institute"/>
            <person name="Sierra-Patev S."/>
            <person name="Min B."/>
            <person name="Naranjo-Ortiz M."/>
            <person name="Looney B."/>
            <person name="Konkel Z."/>
            <person name="Slot J.C."/>
            <person name="Sakamoto Y."/>
            <person name="Steenwyk J.L."/>
            <person name="Rokas A."/>
            <person name="Carro J."/>
            <person name="Camarero S."/>
            <person name="Ferreira P."/>
            <person name="Molpeceres G."/>
            <person name="Ruiz-Duenas F.J."/>
            <person name="Serrano A."/>
            <person name="Henrissat B."/>
            <person name="Drula E."/>
            <person name="Hughes K.W."/>
            <person name="Mata J.L."/>
            <person name="Ishikawa N.K."/>
            <person name="Vargas-Isla R."/>
            <person name="Ushijima S."/>
            <person name="Smith C.A."/>
            <person name="Ahrendt S."/>
            <person name="Andreopoulos W."/>
            <person name="He G."/>
            <person name="Labutti K."/>
            <person name="Lipzen A."/>
            <person name="Ng V."/>
            <person name="Riley R."/>
            <person name="Sandor L."/>
            <person name="Barry K."/>
            <person name="Martinez A.T."/>
            <person name="Xiao Y."/>
            <person name="Gibbons J.G."/>
            <person name="Terashima K."/>
            <person name="Grigoriev I.V."/>
            <person name="Hibbett D.S."/>
        </authorList>
    </citation>
    <scope>NUCLEOTIDE SEQUENCE</scope>
    <source>
        <strain evidence="1">RHP3577 ss4</strain>
    </source>
</reference>
<dbReference type="Pfam" id="PF03142">
    <property type="entry name" value="Chitin_synth_2"/>
    <property type="match status" value="2"/>
</dbReference>